<evidence type="ECO:0000256" key="1">
    <source>
        <dbReference type="ARBA" id="ARBA00004141"/>
    </source>
</evidence>
<evidence type="ECO:0000313" key="9">
    <source>
        <dbReference type="RefSeq" id="XP_071923902.1"/>
    </source>
</evidence>
<feature type="transmembrane region" description="Helical" evidence="7">
    <location>
        <begin position="212"/>
        <end position="233"/>
    </location>
</feature>
<evidence type="ECO:0000256" key="5">
    <source>
        <dbReference type="ARBA" id="ARBA00023136"/>
    </source>
</evidence>
<feature type="transmembrane region" description="Helical" evidence="7">
    <location>
        <begin position="505"/>
        <end position="530"/>
    </location>
</feature>
<dbReference type="InterPro" id="IPR000109">
    <property type="entry name" value="POT_fam"/>
</dbReference>
<comment type="subcellular location">
    <subcellularLocation>
        <location evidence="1">Membrane</location>
        <topology evidence="1">Multi-pass membrane protein</topology>
    </subcellularLocation>
</comment>
<dbReference type="Proteomes" id="UP001652660">
    <property type="component" value="Chromosome 10e"/>
</dbReference>
<dbReference type="SUPFAM" id="SSF103473">
    <property type="entry name" value="MFS general substrate transporter"/>
    <property type="match status" value="1"/>
</dbReference>
<feature type="transmembrane region" description="Helical" evidence="7">
    <location>
        <begin position="418"/>
        <end position="439"/>
    </location>
</feature>
<dbReference type="Gene3D" id="1.20.1250.20">
    <property type="entry name" value="MFS general substrate transporter like domains"/>
    <property type="match status" value="1"/>
</dbReference>
<sequence length="606" mass="67250">MSSSMKNSSLEKSDTVAKNEEIEYKGVRALPYIIGNEAFEKLGTIGTLWNLLVYLTTVFNMNTIAATNMVNIFSGTSNFGTLVGAFLCDTYFGRYNMLAFSSIASVLGMICLSLSAAMPQLHPPSCEAKSSTCKGPTAGQYTFLVTGFGFLVLGAAGIRPCNLAFGADQFNPNTESGRRGINNFFNWYYFTFTFAVMVSLTVIVYVQSNINWAIGLGIPAFLMFLSCVVFFVGKRMYVVIMPQGSPLTSMAQVMVAASKKRQLHLPDQPSESLFDYISPNSTNSKLPYTDQFSIKPLRFLNRAAIITSEDRINSDGSASNPWKLCTIQQVEEMKCVVRVLPIWIAGIIYYVVLNQLQTFVVFQATQADRRVGHASFKIPAASYQIFQMLSLTIWIPIYDRIMIPCLRKITKEENGITILQRMGFGIIVGIATMILSGAVEEWRRRVALTEPTIGVAPRKGKISSLSASWFIPQMALSGISEGFTLIAQIEFFYKQFPENMRSFAGSCLFCGFASSNYLCSLIITVVHKVTKDASGGSWLDQDLNKARLDYFYYLIAALEVINFGYFMICATWYKYKGSQAKSSHEIAMEKTNTKSSPSCTHASSQV</sequence>
<keyword evidence="3 7" id="KW-0812">Transmembrane</keyword>
<evidence type="ECO:0000256" key="7">
    <source>
        <dbReference type="SAM" id="Phobius"/>
    </source>
</evidence>
<protein>
    <submittedName>
        <fullName evidence="9">Protein NRT1/ PTR FAMILY 2.11 isoform X1</fullName>
    </submittedName>
</protein>
<keyword evidence="5 7" id="KW-0472">Membrane</keyword>
<proteinExistence type="inferred from homology"/>
<name>A0ABM4VWK2_COFAR</name>
<feature type="transmembrane region" description="Helical" evidence="7">
    <location>
        <begin position="138"/>
        <end position="158"/>
    </location>
</feature>
<organism evidence="8 9">
    <name type="scientific">Coffea arabica</name>
    <name type="common">Arabian coffee</name>
    <dbReference type="NCBI Taxonomy" id="13443"/>
    <lineage>
        <taxon>Eukaryota</taxon>
        <taxon>Viridiplantae</taxon>
        <taxon>Streptophyta</taxon>
        <taxon>Embryophyta</taxon>
        <taxon>Tracheophyta</taxon>
        <taxon>Spermatophyta</taxon>
        <taxon>Magnoliopsida</taxon>
        <taxon>eudicotyledons</taxon>
        <taxon>Gunneridae</taxon>
        <taxon>Pentapetalae</taxon>
        <taxon>asterids</taxon>
        <taxon>lamiids</taxon>
        <taxon>Gentianales</taxon>
        <taxon>Rubiaceae</taxon>
        <taxon>Ixoroideae</taxon>
        <taxon>Gardenieae complex</taxon>
        <taxon>Bertiereae - Coffeeae clade</taxon>
        <taxon>Coffeeae</taxon>
        <taxon>Coffea</taxon>
    </lineage>
</organism>
<feature type="transmembrane region" description="Helical" evidence="7">
    <location>
        <begin position="187"/>
        <end position="206"/>
    </location>
</feature>
<dbReference type="RefSeq" id="XP_071923902.1">
    <property type="nucleotide sequence ID" value="XM_072067801.1"/>
</dbReference>
<dbReference type="InterPro" id="IPR036259">
    <property type="entry name" value="MFS_trans_sf"/>
</dbReference>
<evidence type="ECO:0000313" key="8">
    <source>
        <dbReference type="Proteomes" id="UP001652660"/>
    </source>
</evidence>
<keyword evidence="4 7" id="KW-1133">Transmembrane helix</keyword>
<accession>A0ABM4VWK2</accession>
<evidence type="ECO:0000256" key="2">
    <source>
        <dbReference type="ARBA" id="ARBA00005982"/>
    </source>
</evidence>
<comment type="similarity">
    <text evidence="2">Belongs to the major facilitator superfamily. Proton-dependent oligopeptide transporter (POT/PTR) (TC 2.A.17) family.</text>
</comment>
<evidence type="ECO:0000256" key="6">
    <source>
        <dbReference type="ARBA" id="ARBA00044504"/>
    </source>
</evidence>
<comment type="similarity">
    <text evidence="6">Belongs to the major facilitator superfamily. Phosphate:H(+) symporter (TC 2.A.1.9) family.</text>
</comment>
<feature type="transmembrane region" description="Helical" evidence="7">
    <location>
        <begin position="335"/>
        <end position="352"/>
    </location>
</feature>
<dbReference type="PANTHER" id="PTHR11654">
    <property type="entry name" value="OLIGOPEPTIDE TRANSPORTER-RELATED"/>
    <property type="match status" value="1"/>
</dbReference>
<feature type="transmembrane region" description="Helical" evidence="7">
    <location>
        <begin position="97"/>
        <end position="118"/>
    </location>
</feature>
<evidence type="ECO:0000256" key="4">
    <source>
        <dbReference type="ARBA" id="ARBA00022989"/>
    </source>
</evidence>
<keyword evidence="8" id="KW-1185">Reference proteome</keyword>
<evidence type="ECO:0000256" key="3">
    <source>
        <dbReference type="ARBA" id="ARBA00022692"/>
    </source>
</evidence>
<dbReference type="Pfam" id="PF00854">
    <property type="entry name" value="PTR2"/>
    <property type="match status" value="1"/>
</dbReference>
<dbReference type="CDD" id="cd17416">
    <property type="entry name" value="MFS_NPF1_2"/>
    <property type="match status" value="1"/>
</dbReference>
<dbReference type="GeneID" id="113711850"/>
<feature type="transmembrane region" description="Helical" evidence="7">
    <location>
        <begin position="550"/>
        <end position="573"/>
    </location>
</feature>
<gene>
    <name evidence="9" type="primary">LOC113711850</name>
</gene>
<reference evidence="9" key="1">
    <citation type="submission" date="2025-08" db="UniProtKB">
        <authorList>
            <consortium name="RefSeq"/>
        </authorList>
    </citation>
    <scope>IDENTIFICATION</scope>
    <source>
        <tissue evidence="9">Leaves</tissue>
    </source>
</reference>